<name>A0AAE0RIL6_9TELE</name>
<dbReference type="GO" id="GO:0034354">
    <property type="term" value="P:'de novo' NAD+ biosynthetic process from L-tryptophan"/>
    <property type="evidence" value="ECO:0007669"/>
    <property type="project" value="UniProtKB-UniRule"/>
</dbReference>
<comment type="caution">
    <text evidence="13">The sequence shown here is derived from an EMBL/GenBank/DDBJ whole genome shotgun (WGS) entry which is preliminary data.</text>
</comment>
<dbReference type="GO" id="GO:0019805">
    <property type="term" value="P:quinolinate biosynthetic process"/>
    <property type="evidence" value="ECO:0007669"/>
    <property type="project" value="UniProtKB-UniRule"/>
</dbReference>
<evidence type="ECO:0000256" key="11">
    <source>
        <dbReference type="SAM" id="MobiDB-lite"/>
    </source>
</evidence>
<keyword evidence="5 10" id="KW-0663">Pyridoxal phosphate</keyword>
<gene>
    <name evidence="10" type="primary">KYNU</name>
    <name evidence="13" type="ORF">QTP70_015097</name>
</gene>
<dbReference type="FunFam" id="3.40.640.10:FF:000031">
    <property type="entry name" value="Kynureninase"/>
    <property type="match status" value="1"/>
</dbReference>
<proteinExistence type="inferred from homology"/>
<comment type="cofactor">
    <cofactor evidence="1 10">
        <name>pyridoxal 5'-phosphate</name>
        <dbReference type="ChEBI" id="CHEBI:597326"/>
    </cofactor>
</comment>
<feature type="binding site" evidence="10">
    <location>
        <position position="260"/>
    </location>
    <ligand>
        <name>pyridoxal 5'-phosphate</name>
        <dbReference type="ChEBI" id="CHEBI:597326"/>
    </ligand>
</feature>
<protein>
    <recommendedName>
        <fullName evidence="10">Kynureninase</fullName>
        <ecNumber evidence="10">3.7.1.3</ecNumber>
    </recommendedName>
    <alternativeName>
        <fullName evidence="10">L-kynurenine hydrolase</fullName>
    </alternativeName>
</protein>
<dbReference type="GO" id="GO:0030429">
    <property type="term" value="F:kynureninase activity"/>
    <property type="evidence" value="ECO:0007669"/>
    <property type="project" value="UniProtKB-UniRule"/>
</dbReference>
<keyword evidence="4 10" id="KW-0378">Hydrolase</keyword>
<comment type="caution">
    <text evidence="10">Lacks conserved residue(s) required for the propagation of feature annotation.</text>
</comment>
<comment type="catalytic activity">
    <reaction evidence="7">
        <text>3-hydroxy-L-kynurenine + H2O = 3-hydroxyanthranilate + L-alanine + H(+)</text>
        <dbReference type="Rhea" id="RHEA:25143"/>
        <dbReference type="ChEBI" id="CHEBI:15377"/>
        <dbReference type="ChEBI" id="CHEBI:15378"/>
        <dbReference type="ChEBI" id="CHEBI:36559"/>
        <dbReference type="ChEBI" id="CHEBI:57972"/>
        <dbReference type="ChEBI" id="CHEBI:58125"/>
        <dbReference type="EC" id="3.7.1.3"/>
    </reaction>
</comment>
<evidence type="ECO:0000256" key="5">
    <source>
        <dbReference type="ARBA" id="ARBA00022898"/>
    </source>
</evidence>
<evidence type="ECO:0000313" key="13">
    <source>
        <dbReference type="EMBL" id="KAK3556708.1"/>
    </source>
</evidence>
<keyword evidence="3 10" id="KW-0662">Pyridine nucleotide biosynthesis</keyword>
<sequence length="556" mass="62460">MVRRPWSRLPMDPFAAGSPQEVIERVSKQLGCSMTSRDVAEYFDQHDKLRDLRREFLVPKVSDLPQSDLTLVDGSEDCIYFVGNSLGLQPKNTKKYIDEELEKWAKIGAHGHVMGSRPWAWAENNLEAIMAKVVGAKPEEVALLNGLTVNLHLLMLAFYKPTSKRHKIILEEKAFPSDHYAVESQIRLRGFDPSESMVHLKPQAGEDTLRTEDIVSTIEREGDSVAVVMLGGVQYYTGQLFNMEVITKAGQAQGCYVGFDCAHAVGNAELRLHDWGVDFACWCTYKYMNSGAGGLAGAYIHEKHASTVKPALLGWWGHKLDTRFQMTNVMSLQPGVSGFRLSNQPILLVCPLQASLEYKRHLSTTSNSQTPNSTMAKTKELSKDTRNKIEDLHEAGKTESAIEIGLLHEEVTLPDESSTQIHRTCRVNPYVVIRDTIFNKTTMSDLRKKSVLLTGYLEHLLKHYYSEDKSELRKPHVRIITPSNPAERGCQLSLSFSVPIRAIFQELEKRGVACDMREPDVLRVAPVPLYNSFTDVHRFISVLGAALEASKQPKQH</sequence>
<keyword evidence="6" id="KW-0007">Acetylation</keyword>
<evidence type="ECO:0000256" key="3">
    <source>
        <dbReference type="ARBA" id="ARBA00022642"/>
    </source>
</evidence>
<reference evidence="13" key="1">
    <citation type="submission" date="2023-06" db="EMBL/GenBank/DDBJ databases">
        <title>Male Hemibagrus guttatus genome.</title>
        <authorList>
            <person name="Bian C."/>
        </authorList>
    </citation>
    <scope>NUCLEOTIDE SEQUENCE</scope>
    <source>
        <strain evidence="13">Male_cb2023</strain>
        <tissue evidence="13">Muscle</tissue>
    </source>
</reference>
<dbReference type="GO" id="GO:0030170">
    <property type="term" value="F:pyridoxal phosphate binding"/>
    <property type="evidence" value="ECO:0007669"/>
    <property type="project" value="UniProtKB-UniRule"/>
</dbReference>
<feature type="binding site" evidence="10">
    <location>
        <position position="263"/>
    </location>
    <ligand>
        <name>pyridoxal 5'-phosphate</name>
        <dbReference type="ChEBI" id="CHEBI:597326"/>
    </ligand>
</feature>
<feature type="binding site" evidence="10">
    <location>
        <position position="285"/>
    </location>
    <ligand>
        <name>pyridoxal 5'-phosphate</name>
        <dbReference type="ChEBI" id="CHEBI:597326"/>
    </ligand>
</feature>
<dbReference type="EMBL" id="JAUCMX010000001">
    <property type="protein sequence ID" value="KAK3556708.1"/>
    <property type="molecule type" value="Genomic_DNA"/>
</dbReference>
<accession>A0AAE0RIL6</accession>
<comment type="subcellular location">
    <subcellularLocation>
        <location evidence="10">Cytoplasm</location>
    </subcellularLocation>
</comment>
<dbReference type="PANTHER" id="PTHR14084">
    <property type="entry name" value="KYNURENINASE"/>
    <property type="match status" value="1"/>
</dbReference>
<keyword evidence="14" id="KW-1185">Reference proteome</keyword>
<dbReference type="Gene3D" id="3.40.640.10">
    <property type="entry name" value="Type I PLP-dependent aspartate aminotransferase-like (Major domain)"/>
    <property type="match status" value="1"/>
</dbReference>
<dbReference type="InterPro" id="IPR015424">
    <property type="entry name" value="PyrdxlP-dep_Trfase"/>
</dbReference>
<feature type="domain" description="Aminotransferase class V" evidence="12">
    <location>
        <begin position="89"/>
        <end position="361"/>
    </location>
</feature>
<dbReference type="EC" id="3.7.1.3" evidence="10"/>
<evidence type="ECO:0000259" key="12">
    <source>
        <dbReference type="Pfam" id="PF00266"/>
    </source>
</evidence>
<comment type="function">
    <text evidence="9">Catalyzes the cleavage of L-kynurenine (L-Kyn) and L-3-hydroxykynurenine (L-3OHKyn) into anthranilic acid (AA) and 3-hydroxyanthranilic acid (3-OHAA), respectively. Has a preference for the L-3-hydroxy form. Also has cysteine-conjugate-beta-lyase activity.</text>
</comment>
<evidence type="ECO:0000256" key="6">
    <source>
        <dbReference type="ARBA" id="ARBA00022990"/>
    </source>
</evidence>
<feature type="region of interest" description="Disordered" evidence="11">
    <location>
        <begin position="363"/>
        <end position="382"/>
    </location>
</feature>
<feature type="modified residue" description="N6-(pyridoxal phosphate)lysine" evidence="10">
    <location>
        <position position="286"/>
    </location>
</feature>
<dbReference type="HAMAP" id="MF_01970">
    <property type="entry name" value="Kynureninase"/>
    <property type="match status" value="1"/>
</dbReference>
<dbReference type="Pfam" id="PF22580">
    <property type="entry name" value="KYNU_C"/>
    <property type="match status" value="1"/>
</dbReference>
<dbReference type="AlphaFoldDB" id="A0AAE0RIL6"/>
<dbReference type="InterPro" id="IPR015422">
    <property type="entry name" value="PyrdxlP-dep_Trfase_small"/>
</dbReference>
<evidence type="ECO:0000256" key="8">
    <source>
        <dbReference type="ARBA" id="ARBA00051308"/>
    </source>
</evidence>
<comment type="pathway">
    <text evidence="10">Cofactor biosynthesis; NAD(+) biosynthesis; quinolinate from L-kynurenine: step 2/3.</text>
</comment>
<dbReference type="GO" id="GO:0005737">
    <property type="term" value="C:cytoplasm"/>
    <property type="evidence" value="ECO:0007669"/>
    <property type="project" value="UniProtKB-SubCell"/>
</dbReference>
<dbReference type="GO" id="GO:0019441">
    <property type="term" value="P:L-tryptophan catabolic process to kynurenine"/>
    <property type="evidence" value="ECO:0007669"/>
    <property type="project" value="TreeGrafter"/>
</dbReference>
<dbReference type="NCBIfam" id="TIGR01814">
    <property type="entry name" value="kynureninase"/>
    <property type="match status" value="1"/>
</dbReference>
<comment type="similarity">
    <text evidence="10">Belongs to the kynureninase family.</text>
</comment>
<dbReference type="InterPro" id="IPR036388">
    <property type="entry name" value="WH-like_DNA-bd_sf"/>
</dbReference>
<dbReference type="Gene3D" id="1.10.10.10">
    <property type="entry name" value="Winged helix-like DNA-binding domain superfamily/Winged helix DNA-binding domain"/>
    <property type="match status" value="1"/>
</dbReference>
<comment type="catalytic activity">
    <reaction evidence="8 10">
        <text>L-kynurenine + H2O = anthranilate + L-alanine + H(+)</text>
        <dbReference type="Rhea" id="RHEA:16813"/>
        <dbReference type="ChEBI" id="CHEBI:15377"/>
        <dbReference type="ChEBI" id="CHEBI:15378"/>
        <dbReference type="ChEBI" id="CHEBI:16567"/>
        <dbReference type="ChEBI" id="CHEBI:57959"/>
        <dbReference type="ChEBI" id="CHEBI:57972"/>
        <dbReference type="EC" id="3.7.1.3"/>
    </reaction>
</comment>
<dbReference type="GO" id="GO:0097053">
    <property type="term" value="P:L-kynurenine catabolic process"/>
    <property type="evidence" value="ECO:0007669"/>
    <property type="project" value="UniProtKB-UniRule"/>
</dbReference>
<dbReference type="SUPFAM" id="SSF53383">
    <property type="entry name" value="PLP-dependent transferases"/>
    <property type="match status" value="2"/>
</dbReference>
<dbReference type="FunFam" id="3.90.1150.10:FF:000203">
    <property type="entry name" value="Kynureninase"/>
    <property type="match status" value="1"/>
</dbReference>
<organism evidence="13 14">
    <name type="scientific">Hemibagrus guttatus</name>
    <dbReference type="NCBI Taxonomy" id="175788"/>
    <lineage>
        <taxon>Eukaryota</taxon>
        <taxon>Metazoa</taxon>
        <taxon>Chordata</taxon>
        <taxon>Craniata</taxon>
        <taxon>Vertebrata</taxon>
        <taxon>Euteleostomi</taxon>
        <taxon>Actinopterygii</taxon>
        <taxon>Neopterygii</taxon>
        <taxon>Teleostei</taxon>
        <taxon>Ostariophysi</taxon>
        <taxon>Siluriformes</taxon>
        <taxon>Bagridae</taxon>
        <taxon>Hemibagrus</taxon>
    </lineage>
</organism>
<feature type="binding site" evidence="10">
    <location>
        <position position="315"/>
    </location>
    <ligand>
        <name>pyridoxal 5'-phosphate</name>
        <dbReference type="ChEBI" id="CHEBI:597326"/>
    </ligand>
</feature>
<feature type="binding site" evidence="10">
    <location>
        <position position="148"/>
    </location>
    <ligand>
        <name>pyridoxal 5'-phosphate</name>
        <dbReference type="ChEBI" id="CHEBI:597326"/>
    </ligand>
</feature>
<dbReference type="InterPro" id="IPR015421">
    <property type="entry name" value="PyrdxlP-dep_Trfase_major"/>
</dbReference>
<dbReference type="Pfam" id="PF00266">
    <property type="entry name" value="Aminotran_5"/>
    <property type="match status" value="1"/>
</dbReference>
<dbReference type="Proteomes" id="UP001274896">
    <property type="component" value="Unassembled WGS sequence"/>
</dbReference>
<dbReference type="PANTHER" id="PTHR14084:SF0">
    <property type="entry name" value="KYNURENINASE"/>
    <property type="match status" value="1"/>
</dbReference>
<dbReference type="InterPro" id="IPR000192">
    <property type="entry name" value="Aminotrans_V_dom"/>
</dbReference>
<evidence type="ECO:0000256" key="4">
    <source>
        <dbReference type="ARBA" id="ARBA00022801"/>
    </source>
</evidence>
<comment type="pathway">
    <text evidence="10">Amino-acid degradation; L-kynurenine degradation; L-alanine and anthranilate from L-kynurenine: step 1/1.</text>
</comment>
<dbReference type="GO" id="GO:0043420">
    <property type="term" value="P:anthranilate metabolic process"/>
    <property type="evidence" value="ECO:0007669"/>
    <property type="project" value="UniProtKB-UniRule"/>
</dbReference>
<dbReference type="InterPro" id="IPR010111">
    <property type="entry name" value="Kynureninase"/>
</dbReference>
<evidence type="ECO:0000256" key="2">
    <source>
        <dbReference type="ARBA" id="ARBA00022490"/>
    </source>
</evidence>
<keyword evidence="2 10" id="KW-0963">Cytoplasm</keyword>
<feature type="compositionally biased region" description="Low complexity" evidence="11">
    <location>
        <begin position="363"/>
        <end position="374"/>
    </location>
</feature>
<feature type="binding site" evidence="10">
    <location>
        <position position="343"/>
    </location>
    <ligand>
        <name>pyridoxal 5'-phosphate</name>
        <dbReference type="ChEBI" id="CHEBI:597326"/>
    </ligand>
</feature>
<evidence type="ECO:0000256" key="9">
    <source>
        <dbReference type="ARBA" id="ARBA00054033"/>
    </source>
</evidence>
<evidence type="ECO:0000313" key="14">
    <source>
        <dbReference type="Proteomes" id="UP001274896"/>
    </source>
</evidence>
<feature type="binding site" evidence="10">
    <location>
        <begin position="175"/>
        <end position="178"/>
    </location>
    <ligand>
        <name>pyridoxal 5'-phosphate</name>
        <dbReference type="ChEBI" id="CHEBI:597326"/>
    </ligand>
</feature>
<comment type="subunit">
    <text evidence="10">Homodimer.</text>
</comment>
<dbReference type="Gene3D" id="3.90.1150.10">
    <property type="entry name" value="Aspartate Aminotransferase, domain 1"/>
    <property type="match status" value="1"/>
</dbReference>
<feature type="binding site" evidence="10">
    <location>
        <position position="147"/>
    </location>
    <ligand>
        <name>pyridoxal 5'-phosphate</name>
        <dbReference type="ChEBI" id="CHEBI:597326"/>
    </ligand>
</feature>
<evidence type="ECO:0000256" key="7">
    <source>
        <dbReference type="ARBA" id="ARBA00050219"/>
    </source>
</evidence>
<evidence type="ECO:0000256" key="10">
    <source>
        <dbReference type="HAMAP-Rule" id="MF_03017"/>
    </source>
</evidence>
<evidence type="ECO:0000256" key="1">
    <source>
        <dbReference type="ARBA" id="ARBA00001933"/>
    </source>
</evidence>